<evidence type="ECO:0000256" key="13">
    <source>
        <dbReference type="SAM" id="MobiDB-lite"/>
    </source>
</evidence>
<keyword evidence="15" id="KW-1185">Reference proteome</keyword>
<evidence type="ECO:0000256" key="9">
    <source>
        <dbReference type="ARBA" id="ARBA00023274"/>
    </source>
</evidence>
<dbReference type="GO" id="GO:0022625">
    <property type="term" value="C:cytosolic large ribosomal subunit"/>
    <property type="evidence" value="ECO:0007669"/>
    <property type="project" value="TreeGrafter"/>
</dbReference>
<evidence type="ECO:0000256" key="2">
    <source>
        <dbReference type="ARBA" id="ARBA00010247"/>
    </source>
</evidence>
<evidence type="ECO:0000256" key="7">
    <source>
        <dbReference type="ARBA" id="ARBA00022980"/>
    </source>
</evidence>
<feature type="compositionally biased region" description="Basic and acidic residues" evidence="13">
    <location>
        <begin position="111"/>
        <end position="125"/>
    </location>
</feature>
<protein>
    <recommendedName>
        <fullName evidence="11">Large ribosomal subunit protein eL29</fullName>
    </recommendedName>
    <alternativeName>
        <fullName evidence="12">60S ribosomal protein L29</fullName>
    </alternativeName>
</protein>
<keyword evidence="6" id="KW-0597">Phosphoprotein</keyword>
<evidence type="ECO:0000256" key="12">
    <source>
        <dbReference type="ARBA" id="ARBA00035328"/>
    </source>
</evidence>
<comment type="similarity">
    <text evidence="2">Belongs to the eukaryotic ribosomal protein eL29 family.</text>
</comment>
<dbReference type="Proteomes" id="UP000276834">
    <property type="component" value="Unassembled WGS sequence"/>
</dbReference>
<evidence type="ECO:0000256" key="5">
    <source>
        <dbReference type="ARBA" id="ARBA00022490"/>
    </source>
</evidence>
<feature type="compositionally biased region" description="Basic residues" evidence="13">
    <location>
        <begin position="136"/>
        <end position="147"/>
    </location>
</feature>
<comment type="subunit">
    <text evidence="3">Component of the large ribosomal subunit.</text>
</comment>
<feature type="compositionally biased region" description="Basic and acidic residues" evidence="13">
    <location>
        <begin position="51"/>
        <end position="61"/>
    </location>
</feature>
<evidence type="ECO:0000256" key="6">
    <source>
        <dbReference type="ARBA" id="ARBA00022553"/>
    </source>
</evidence>
<keyword evidence="8" id="KW-0007">Acetylation</keyword>
<feature type="region of interest" description="Disordered" evidence="13">
    <location>
        <begin position="1"/>
        <end position="167"/>
    </location>
</feature>
<keyword evidence="9" id="KW-0687">Ribonucleoprotein</keyword>
<evidence type="ECO:0000256" key="10">
    <source>
        <dbReference type="ARBA" id="ARBA00034092"/>
    </source>
</evidence>
<comment type="caution">
    <text evidence="14">The sequence shown here is derived from an EMBL/GenBank/DDBJ whole genome shotgun (WGS) entry which is preliminary data.</text>
</comment>
<dbReference type="OrthoDB" id="996720at2759"/>
<evidence type="ECO:0000256" key="1">
    <source>
        <dbReference type="ARBA" id="ARBA00004496"/>
    </source>
</evidence>
<dbReference type="Gene3D" id="6.10.140.1730">
    <property type="match status" value="1"/>
</dbReference>
<dbReference type="AlphaFoldDB" id="A0A3L8SAY7"/>
<dbReference type="GO" id="GO:0002181">
    <property type="term" value="P:cytoplasmic translation"/>
    <property type="evidence" value="ECO:0007669"/>
    <property type="project" value="TreeGrafter"/>
</dbReference>
<dbReference type="GO" id="GO:0003735">
    <property type="term" value="F:structural constituent of ribosome"/>
    <property type="evidence" value="ECO:0007669"/>
    <property type="project" value="InterPro"/>
</dbReference>
<evidence type="ECO:0000313" key="14">
    <source>
        <dbReference type="EMBL" id="RLV99487.1"/>
    </source>
</evidence>
<organism evidence="14 15">
    <name type="scientific">Chloebia gouldiae</name>
    <name type="common">Gouldian finch</name>
    <name type="synonym">Erythrura gouldiae</name>
    <dbReference type="NCBI Taxonomy" id="44316"/>
    <lineage>
        <taxon>Eukaryota</taxon>
        <taxon>Metazoa</taxon>
        <taxon>Chordata</taxon>
        <taxon>Craniata</taxon>
        <taxon>Vertebrata</taxon>
        <taxon>Euteleostomi</taxon>
        <taxon>Archelosauria</taxon>
        <taxon>Archosauria</taxon>
        <taxon>Dinosauria</taxon>
        <taxon>Saurischia</taxon>
        <taxon>Theropoda</taxon>
        <taxon>Coelurosauria</taxon>
        <taxon>Aves</taxon>
        <taxon>Neognathae</taxon>
        <taxon>Neoaves</taxon>
        <taxon>Telluraves</taxon>
        <taxon>Australaves</taxon>
        <taxon>Passeriformes</taxon>
        <taxon>Passeroidea</taxon>
        <taxon>Passeridae</taxon>
        <taxon>Chloebia</taxon>
    </lineage>
</organism>
<comment type="subcellular location">
    <subcellularLocation>
        <location evidence="1">Cytoplasm</location>
    </subcellularLocation>
</comment>
<evidence type="ECO:0000256" key="8">
    <source>
        <dbReference type="ARBA" id="ARBA00022990"/>
    </source>
</evidence>
<proteinExistence type="inferred from homology"/>
<dbReference type="EMBL" id="QUSF01000032">
    <property type="protein sequence ID" value="RLV99487.1"/>
    <property type="molecule type" value="Genomic_DNA"/>
</dbReference>
<reference evidence="14 15" key="1">
    <citation type="journal article" date="2018" name="Proc. R. Soc. B">
        <title>A non-coding region near Follistatin controls head colour polymorphism in the Gouldian finch.</title>
        <authorList>
            <person name="Toomey M.B."/>
            <person name="Marques C.I."/>
            <person name="Andrade P."/>
            <person name="Araujo P.M."/>
            <person name="Sabatino S."/>
            <person name="Gazda M.A."/>
            <person name="Afonso S."/>
            <person name="Lopes R.J."/>
            <person name="Corbo J.C."/>
            <person name="Carneiro M."/>
        </authorList>
    </citation>
    <scope>NUCLEOTIDE SEQUENCE [LARGE SCALE GENOMIC DNA]</scope>
    <source>
        <strain evidence="14">Red01</strain>
        <tissue evidence="14">Muscle</tissue>
    </source>
</reference>
<feature type="compositionally biased region" description="Low complexity" evidence="13">
    <location>
        <begin position="148"/>
        <end position="167"/>
    </location>
</feature>
<keyword evidence="5" id="KW-0963">Cytoplasm</keyword>
<evidence type="ECO:0000256" key="4">
    <source>
        <dbReference type="ARBA" id="ARBA00022481"/>
    </source>
</evidence>
<dbReference type="PANTHER" id="PTHR12884">
    <property type="entry name" value="60S RIBOSOMAL PROTEIN L29"/>
    <property type="match status" value="1"/>
</dbReference>
<dbReference type="InterPro" id="IPR002673">
    <property type="entry name" value="Ribosomal_eL29"/>
</dbReference>
<dbReference type="PANTHER" id="PTHR12884:SF18">
    <property type="entry name" value="60S RIBOSOMAL PROTEIN L29"/>
    <property type="match status" value="1"/>
</dbReference>
<evidence type="ECO:0000256" key="11">
    <source>
        <dbReference type="ARBA" id="ARBA00035222"/>
    </source>
</evidence>
<gene>
    <name evidence="14" type="ORF">DV515_00009643</name>
</gene>
<keyword evidence="4" id="KW-0488">Methylation</keyword>
<evidence type="ECO:0000256" key="3">
    <source>
        <dbReference type="ARBA" id="ARBA00011133"/>
    </source>
</evidence>
<keyword evidence="7" id="KW-0689">Ribosomal protein</keyword>
<comment type="function">
    <text evidence="10">Component of the large ribosomal subunit. The ribosome is a large ribonucleoprotein complex responsible for the synthesis of proteins in the cell.</text>
</comment>
<sequence length="167" mass="18258">MGGGTLVGGPCCWGPRSWGNRVTQGLGPPRRWVLAARPPRGGSGLRSLTEPQRERRPREPGRCGQRAAAREGNGEPAGRNGRTRGSGPALIPGSPRGAPSLPVRRRRRARLRCDHGQVQEPHHAQPVDPKFLRNMRFAKKHNKKGLKKMQANNAKQAAQQAALQKKD</sequence>
<accession>A0A3L8SAY7</accession>
<evidence type="ECO:0000313" key="15">
    <source>
        <dbReference type="Proteomes" id="UP000276834"/>
    </source>
</evidence>
<name>A0A3L8SAY7_CHLGU</name>